<dbReference type="InterPro" id="IPR029058">
    <property type="entry name" value="AB_hydrolase_fold"/>
</dbReference>
<dbReference type="PANTHER" id="PTHR48081">
    <property type="entry name" value="AB HYDROLASE SUPERFAMILY PROTEIN C4A8.06C"/>
    <property type="match status" value="1"/>
</dbReference>
<feature type="domain" description="Alpha/beta hydrolase fold-3" evidence="3">
    <location>
        <begin position="82"/>
        <end position="288"/>
    </location>
</feature>
<name>A0A1I4UFV5_PSUAM</name>
<keyword evidence="2" id="KW-0378">Hydrolase</keyword>
<organism evidence="4 5">
    <name type="scientific">Pseudonocardia ammonioxydans</name>
    <dbReference type="NCBI Taxonomy" id="260086"/>
    <lineage>
        <taxon>Bacteria</taxon>
        <taxon>Bacillati</taxon>
        <taxon>Actinomycetota</taxon>
        <taxon>Actinomycetes</taxon>
        <taxon>Pseudonocardiales</taxon>
        <taxon>Pseudonocardiaceae</taxon>
        <taxon>Pseudonocardia</taxon>
    </lineage>
</organism>
<dbReference type="InterPro" id="IPR013094">
    <property type="entry name" value="AB_hydrolase_3"/>
</dbReference>
<evidence type="ECO:0000313" key="5">
    <source>
        <dbReference type="Proteomes" id="UP000199614"/>
    </source>
</evidence>
<evidence type="ECO:0000256" key="1">
    <source>
        <dbReference type="ARBA" id="ARBA00010515"/>
    </source>
</evidence>
<evidence type="ECO:0000259" key="3">
    <source>
        <dbReference type="Pfam" id="PF07859"/>
    </source>
</evidence>
<comment type="similarity">
    <text evidence="1">Belongs to the 'GDXG' lipolytic enzyme family.</text>
</comment>
<dbReference type="Pfam" id="PF07859">
    <property type="entry name" value="Abhydrolase_3"/>
    <property type="match status" value="1"/>
</dbReference>
<protein>
    <submittedName>
        <fullName evidence="4">Acetyl esterase</fullName>
    </submittedName>
</protein>
<dbReference type="PANTHER" id="PTHR48081:SF8">
    <property type="entry name" value="ALPHA_BETA HYDROLASE FOLD-3 DOMAIN-CONTAINING PROTEIN-RELATED"/>
    <property type="match status" value="1"/>
</dbReference>
<dbReference type="InterPro" id="IPR019826">
    <property type="entry name" value="Carboxylesterase_B_AS"/>
</dbReference>
<dbReference type="FunFam" id="3.40.50.1820:FF:000089">
    <property type="entry name" value="Alpha/beta hydrolase"/>
    <property type="match status" value="1"/>
</dbReference>
<dbReference type="SUPFAM" id="SSF53474">
    <property type="entry name" value="alpha/beta-Hydrolases"/>
    <property type="match status" value="1"/>
</dbReference>
<accession>A0A1I4UFV5</accession>
<keyword evidence="5" id="KW-1185">Reference proteome</keyword>
<sequence length="313" mass="33151">MPLHPQVEALLTQMAEQGMPSPESMTVDQNRALIGELADLAGEPEELARVTDTTAPGPGGDIPIRVYVPHGPGEEQAPLPTLVYYHGGGWVIGDIDSHDAVCRALANRSGAVVASVHYRLAPEHRFPAAVDDAYAAAVWAAEKIGDFGGDGSRLAVGGDSAGGNLAAVVAQLARTRGGPDLRFQLLVYPAVDRHDDSPSMRENALGPLLSRGWMEWFYGWYQAGPDDGLDPRMSPARTEDLSGLPPAMVITAEFDPLRDQGAAYAGRLTEAGVATEHVPCDGMIHGFFQMVGALDPARETLDRAAAAVRTALV</sequence>
<dbReference type="OrthoDB" id="3206739at2"/>
<dbReference type="RefSeq" id="WP_093338344.1">
    <property type="nucleotide sequence ID" value="NZ_FOUY01000004.1"/>
</dbReference>
<evidence type="ECO:0000313" key="4">
    <source>
        <dbReference type="EMBL" id="SFM87859.1"/>
    </source>
</evidence>
<dbReference type="Proteomes" id="UP000199614">
    <property type="component" value="Unassembled WGS sequence"/>
</dbReference>
<evidence type="ECO:0000256" key="2">
    <source>
        <dbReference type="ARBA" id="ARBA00022801"/>
    </source>
</evidence>
<dbReference type="Gene3D" id="3.40.50.1820">
    <property type="entry name" value="alpha/beta hydrolase"/>
    <property type="match status" value="1"/>
</dbReference>
<dbReference type="EMBL" id="FOUY01000004">
    <property type="protein sequence ID" value="SFM87859.1"/>
    <property type="molecule type" value="Genomic_DNA"/>
</dbReference>
<dbReference type="InterPro" id="IPR050300">
    <property type="entry name" value="GDXG_lipolytic_enzyme"/>
</dbReference>
<dbReference type="STRING" id="260086.SAMN05216207_100474"/>
<dbReference type="AlphaFoldDB" id="A0A1I4UFV5"/>
<proteinExistence type="inferred from homology"/>
<dbReference type="GO" id="GO:0016787">
    <property type="term" value="F:hydrolase activity"/>
    <property type="evidence" value="ECO:0007669"/>
    <property type="project" value="UniProtKB-KW"/>
</dbReference>
<dbReference type="PROSITE" id="PS00122">
    <property type="entry name" value="CARBOXYLESTERASE_B_1"/>
    <property type="match status" value="1"/>
</dbReference>
<reference evidence="4 5" key="1">
    <citation type="submission" date="2016-10" db="EMBL/GenBank/DDBJ databases">
        <authorList>
            <person name="de Groot N.N."/>
        </authorList>
    </citation>
    <scope>NUCLEOTIDE SEQUENCE [LARGE SCALE GENOMIC DNA]</scope>
    <source>
        <strain evidence="4 5">CGMCC 4.1877</strain>
    </source>
</reference>
<gene>
    <name evidence="4" type="ORF">SAMN05216207_100474</name>
</gene>